<dbReference type="VEuPathDB" id="ToxoDB:TGP89_223120"/>
<dbReference type="InterPro" id="IPR036858">
    <property type="entry name" value="Cyclin-dep_kinase_reg-sub_sf"/>
</dbReference>
<feature type="region of interest" description="Disordered" evidence="2">
    <location>
        <begin position="107"/>
        <end position="126"/>
    </location>
</feature>
<evidence type="ECO:0000256" key="2">
    <source>
        <dbReference type="SAM" id="MobiDB-lite"/>
    </source>
</evidence>
<gene>
    <name evidence="3" type="ORF">TGP89_223120</name>
</gene>
<evidence type="ECO:0000256" key="1">
    <source>
        <dbReference type="RuleBase" id="RU311113"/>
    </source>
</evidence>
<comment type="caution">
    <text evidence="3">The sequence shown here is derived from an EMBL/GenBank/DDBJ whole genome shotgun (WGS) entry which is preliminary data.</text>
</comment>
<dbReference type="InterPro" id="IPR000789">
    <property type="entry name" value="Cyclin-dep_kinase_reg-sub"/>
</dbReference>
<keyword evidence="1" id="KW-0131">Cell cycle</keyword>
<dbReference type="SUPFAM" id="SSF55637">
    <property type="entry name" value="Cell cycle regulatory proteins"/>
    <property type="match status" value="1"/>
</dbReference>
<dbReference type="SMART" id="SM01084">
    <property type="entry name" value="CKS"/>
    <property type="match status" value="1"/>
</dbReference>
<organism evidence="3 4">
    <name type="scientific">Toxoplasma gondii p89</name>
    <dbReference type="NCBI Taxonomy" id="943119"/>
    <lineage>
        <taxon>Eukaryota</taxon>
        <taxon>Sar</taxon>
        <taxon>Alveolata</taxon>
        <taxon>Apicomplexa</taxon>
        <taxon>Conoidasida</taxon>
        <taxon>Coccidia</taxon>
        <taxon>Eucoccidiorida</taxon>
        <taxon>Eimeriorina</taxon>
        <taxon>Sarcocystidae</taxon>
        <taxon>Toxoplasma</taxon>
    </lineage>
</organism>
<dbReference type="EMBL" id="AEYI02001568">
    <property type="protein sequence ID" value="KFG35880.1"/>
    <property type="molecule type" value="Genomic_DNA"/>
</dbReference>
<dbReference type="Pfam" id="PF01111">
    <property type="entry name" value="CKS"/>
    <property type="match status" value="1"/>
</dbReference>
<dbReference type="AlphaFoldDB" id="A0A086JUR2"/>
<dbReference type="GO" id="GO:0016538">
    <property type="term" value="F:cyclin-dependent protein serine/threonine kinase regulator activity"/>
    <property type="evidence" value="ECO:0007669"/>
    <property type="project" value="InterPro"/>
</dbReference>
<sequence length="126" mass="14987">MSRTVKDSMNPLTWEYRLHGSCFSQIRDPGGNGREAHSLKYEDNEYEYKDVTLTKKQYDLYREQLKKNPRKFIDEDYMYNVLQLQQTPGWEQYYIYPMNPHVLCLRRPKRPSPRGSSNASGTVLKT</sequence>
<protein>
    <recommendedName>
        <fullName evidence="1">Cyclin-dependent kinases regulatory subunit</fullName>
    </recommendedName>
</protein>
<dbReference type="OrthoDB" id="440676at2759"/>
<evidence type="ECO:0000313" key="3">
    <source>
        <dbReference type="EMBL" id="KFG35880.1"/>
    </source>
</evidence>
<dbReference type="Proteomes" id="UP000028828">
    <property type="component" value="Unassembled WGS sequence"/>
</dbReference>
<keyword evidence="1" id="KW-0132">Cell division</keyword>
<reference evidence="3 4" key="1">
    <citation type="submission" date="2014-03" db="EMBL/GenBank/DDBJ databases">
        <authorList>
            <person name="Sibley D."/>
            <person name="Venepally P."/>
            <person name="Karamycheva S."/>
            <person name="Hadjithomas M."/>
            <person name="Khan A."/>
            <person name="Brunk B."/>
            <person name="Roos D."/>
            <person name="Caler E."/>
            <person name="Lorenzi H."/>
        </authorList>
    </citation>
    <scope>NUCLEOTIDE SEQUENCE [LARGE SCALE GENOMIC DNA]</scope>
    <source>
        <strain evidence="4">p89</strain>
    </source>
</reference>
<keyword evidence="3" id="KW-0808">Transferase</keyword>
<keyword evidence="3" id="KW-0418">Kinase</keyword>
<comment type="similarity">
    <text evidence="1">Belongs to the CKS family.</text>
</comment>
<name>A0A086JUR2_TOXGO</name>
<dbReference type="GO" id="GO:0016301">
    <property type="term" value="F:kinase activity"/>
    <property type="evidence" value="ECO:0007669"/>
    <property type="project" value="UniProtKB-KW"/>
</dbReference>
<evidence type="ECO:0000313" key="4">
    <source>
        <dbReference type="Proteomes" id="UP000028828"/>
    </source>
</evidence>
<accession>A0A086JUR2</accession>
<proteinExistence type="inferred from homology"/>
<comment type="function">
    <text evidence="1">Binds to the catalytic subunit of the cyclin dependent kinases and is essential for their biological function.</text>
</comment>
<dbReference type="GO" id="GO:0051301">
    <property type="term" value="P:cell division"/>
    <property type="evidence" value="ECO:0007669"/>
    <property type="project" value="UniProtKB-UniRule"/>
</dbReference>
<dbReference type="Gene3D" id="3.30.170.10">
    <property type="entry name" value="Cyclin-dependent kinase, regulatory subunit"/>
    <property type="match status" value="1"/>
</dbReference>